<dbReference type="GO" id="GO:0004623">
    <property type="term" value="F:phospholipase A2 activity"/>
    <property type="evidence" value="ECO:0007669"/>
    <property type="project" value="TreeGrafter"/>
</dbReference>
<evidence type="ECO:0000259" key="6">
    <source>
        <dbReference type="PROSITE" id="PS51934"/>
    </source>
</evidence>
<dbReference type="OrthoDB" id="421951at2759"/>
<evidence type="ECO:0000256" key="2">
    <source>
        <dbReference type="ARBA" id="ARBA00022679"/>
    </source>
</evidence>
<dbReference type="RefSeq" id="XP_038054905.1">
    <property type="nucleotide sequence ID" value="XM_038198977.1"/>
</dbReference>
<reference evidence="7" key="1">
    <citation type="submission" date="2022-11" db="UniProtKB">
        <authorList>
            <consortium name="EnsemblMetazoa"/>
        </authorList>
    </citation>
    <scope>IDENTIFICATION</scope>
</reference>
<dbReference type="GO" id="GO:0008970">
    <property type="term" value="F:phospholipase A1 activity"/>
    <property type="evidence" value="ECO:0007669"/>
    <property type="project" value="TreeGrafter"/>
</dbReference>
<dbReference type="PROSITE" id="PS51934">
    <property type="entry name" value="LRAT"/>
    <property type="match status" value="2"/>
</dbReference>
<dbReference type="GeneID" id="119727111"/>
<dbReference type="GO" id="GO:0016410">
    <property type="term" value="F:N-acyltransferase activity"/>
    <property type="evidence" value="ECO:0007669"/>
    <property type="project" value="TreeGrafter"/>
</dbReference>
<evidence type="ECO:0000313" key="7">
    <source>
        <dbReference type="EnsemblMetazoa" id="XP_038054905.1"/>
    </source>
</evidence>
<accession>A0A913ZUI3</accession>
<comment type="similarity">
    <text evidence="1">Belongs to the H-rev107 family.</text>
</comment>
<organism evidence="7 8">
    <name type="scientific">Patiria miniata</name>
    <name type="common">Bat star</name>
    <name type="synonym">Asterina miniata</name>
    <dbReference type="NCBI Taxonomy" id="46514"/>
    <lineage>
        <taxon>Eukaryota</taxon>
        <taxon>Metazoa</taxon>
        <taxon>Echinodermata</taxon>
        <taxon>Eleutherozoa</taxon>
        <taxon>Asterozoa</taxon>
        <taxon>Asteroidea</taxon>
        <taxon>Valvatacea</taxon>
        <taxon>Valvatida</taxon>
        <taxon>Asterinidae</taxon>
        <taxon>Patiria</taxon>
    </lineage>
</organism>
<feature type="domain" description="LRAT" evidence="6">
    <location>
        <begin position="32"/>
        <end position="155"/>
    </location>
</feature>
<feature type="transmembrane region" description="Helical" evidence="5">
    <location>
        <begin position="324"/>
        <end position="342"/>
    </location>
</feature>
<keyword evidence="8" id="KW-1185">Reference proteome</keyword>
<evidence type="ECO:0000256" key="1">
    <source>
        <dbReference type="ARBA" id="ARBA00007824"/>
    </source>
</evidence>
<dbReference type="GO" id="GO:0070292">
    <property type="term" value="P:N-acylphosphatidylethanolamine metabolic process"/>
    <property type="evidence" value="ECO:0007669"/>
    <property type="project" value="TreeGrafter"/>
</dbReference>
<sequence>MASNNNSGIVSKWYCYGDIAYLETKLCLGDRLEFECSGMYTHWGIHVGGYKNMQHAVIHCDIFDGGAAFSTDKASSASRKSEIRADKIGKILGGYGKVRINNSTDKTIESLDPNVIVKVAKIMQRRKTPIDVNLLDSNSEYFVNLCRYDRHWSSQVFAGYNFGIEGKRYTSKNIADLEDEVCPGDRLEFGHALHSHWGIYVGRYNDKEHAVIHFSISGGWSSFSKKKTSSSAFAASQKPEILADPIGKILGASGRVRINNTRDQTVQPLNPYDIIRSAKKMHRVKTPIDYDLLDNNCEHFVNLCRYNKPHSEQAEAVQTTGENVILFILGFTSLLIVLYLSYPKLRGIQQQLSWW</sequence>
<dbReference type="InterPro" id="IPR007053">
    <property type="entry name" value="LRAT_dom"/>
</dbReference>
<keyword evidence="5" id="KW-0812">Transmembrane</keyword>
<dbReference type="InterPro" id="IPR051496">
    <property type="entry name" value="H-rev107_PLA/AT"/>
</dbReference>
<proteinExistence type="inferred from homology"/>
<keyword evidence="4" id="KW-0443">Lipid metabolism</keyword>
<name>A0A913ZUI3_PATMI</name>
<keyword evidence="2" id="KW-0808">Transferase</keyword>
<dbReference type="Pfam" id="PF04970">
    <property type="entry name" value="LRAT"/>
    <property type="match status" value="2"/>
</dbReference>
<keyword evidence="3" id="KW-0378">Hydrolase</keyword>
<feature type="domain" description="LRAT" evidence="6">
    <location>
        <begin position="186"/>
        <end position="313"/>
    </location>
</feature>
<dbReference type="GO" id="GO:0005737">
    <property type="term" value="C:cytoplasm"/>
    <property type="evidence" value="ECO:0007669"/>
    <property type="project" value="TreeGrafter"/>
</dbReference>
<dbReference type="PANTHER" id="PTHR13943">
    <property type="entry name" value="HRAS-LIKE SUPPRESSOR - RELATED"/>
    <property type="match status" value="1"/>
</dbReference>
<dbReference type="Proteomes" id="UP000887568">
    <property type="component" value="Unplaced"/>
</dbReference>
<dbReference type="EnsemblMetazoa" id="XM_038198977.1">
    <property type="protein sequence ID" value="XP_038054905.1"/>
    <property type="gene ID" value="LOC119727111"/>
</dbReference>
<protein>
    <recommendedName>
        <fullName evidence="6">LRAT domain-containing protein</fullName>
    </recommendedName>
</protein>
<evidence type="ECO:0000313" key="8">
    <source>
        <dbReference type="Proteomes" id="UP000887568"/>
    </source>
</evidence>
<keyword evidence="5" id="KW-0472">Membrane</keyword>
<evidence type="ECO:0000256" key="5">
    <source>
        <dbReference type="SAM" id="Phobius"/>
    </source>
</evidence>
<evidence type="ECO:0000256" key="4">
    <source>
        <dbReference type="ARBA" id="ARBA00023098"/>
    </source>
</evidence>
<keyword evidence="5" id="KW-1133">Transmembrane helix</keyword>
<dbReference type="PANTHER" id="PTHR13943:SF77">
    <property type="entry name" value="LRAT DOMAIN-CONTAINING PROTEIN"/>
    <property type="match status" value="1"/>
</dbReference>
<evidence type="ECO:0000256" key="3">
    <source>
        <dbReference type="ARBA" id="ARBA00022801"/>
    </source>
</evidence>
<dbReference type="AlphaFoldDB" id="A0A913ZUI3"/>
<dbReference type="Gene3D" id="3.90.1720.10">
    <property type="entry name" value="endopeptidase domain like (from Nostoc punctiforme)"/>
    <property type="match status" value="2"/>
</dbReference>